<dbReference type="OrthoDB" id="192832at2759"/>
<keyword evidence="2" id="KW-0812">Transmembrane</keyword>
<evidence type="ECO:0000259" key="3">
    <source>
        <dbReference type="PROSITE" id="PS51762"/>
    </source>
</evidence>
<name>A0A9P4QR43_9PLEO</name>
<proteinExistence type="predicted"/>
<dbReference type="InterPro" id="IPR013320">
    <property type="entry name" value="ConA-like_dom_sf"/>
</dbReference>
<dbReference type="PROSITE" id="PS51762">
    <property type="entry name" value="GH16_2"/>
    <property type="match status" value="1"/>
</dbReference>
<dbReference type="InterPro" id="IPR050546">
    <property type="entry name" value="Glycosyl_Hydrlase_16"/>
</dbReference>
<keyword evidence="2" id="KW-0472">Membrane</keyword>
<dbReference type="PANTHER" id="PTHR10963">
    <property type="entry name" value="GLYCOSYL HYDROLASE-RELATED"/>
    <property type="match status" value="1"/>
</dbReference>
<dbReference type="Proteomes" id="UP000799444">
    <property type="component" value="Unassembled WGS sequence"/>
</dbReference>
<sequence length="380" mass="42320">MYPPGEKAEAQSTVAPSSPSPPYSDAVNYARKEPSRYSPRNWKRRTWIVISVVVVVIVVGAIVGGILGAKATAYPDYYRIDYQLTDSYEGRNFFDQFEYFTGDDPTKGAIVYTNASYSDKLNLTQVTWTNTAILRVDTNDKNATSGRRSVRITSKKTYDRGLFIFDVLHAPYGCATWPALWLTDANNWPDNGEIDVIETINNAASGNRVALHTTKGCEIGKHRKRKQIGRALSHDCYNATKGNQGCAVQGPPWSAGEQFNANGGGVYAAELRTEGIRVWFFARADIPSDIKDAPDPSTWPDPLADFPNLECDITDHFKNQSIVANIDLCGWAGQRGVYPSEVCTESCGDWVAFKGESFDEAYWEFNGFWVYYGEEAKEIP</sequence>
<dbReference type="GO" id="GO:0009251">
    <property type="term" value="P:glucan catabolic process"/>
    <property type="evidence" value="ECO:0007669"/>
    <property type="project" value="TreeGrafter"/>
</dbReference>
<dbReference type="CDD" id="cd02181">
    <property type="entry name" value="GH16_fungal_Lam16A_glucanase"/>
    <property type="match status" value="1"/>
</dbReference>
<dbReference type="Gene3D" id="2.60.120.200">
    <property type="match status" value="1"/>
</dbReference>
<feature type="transmembrane region" description="Helical" evidence="2">
    <location>
        <begin position="46"/>
        <end position="69"/>
    </location>
</feature>
<keyword evidence="2" id="KW-1133">Transmembrane helix</keyword>
<comment type="caution">
    <text evidence="4">The sequence shown here is derived from an EMBL/GenBank/DDBJ whole genome shotgun (WGS) entry which is preliminary data.</text>
</comment>
<evidence type="ECO:0000256" key="1">
    <source>
        <dbReference type="SAM" id="MobiDB-lite"/>
    </source>
</evidence>
<dbReference type="Pfam" id="PF26113">
    <property type="entry name" value="GH16_XgeA"/>
    <property type="match status" value="1"/>
</dbReference>
<protein>
    <recommendedName>
        <fullName evidence="3">GH16 domain-containing protein</fullName>
    </recommendedName>
</protein>
<organism evidence="4 5">
    <name type="scientific">Polyplosphaeria fusca</name>
    <dbReference type="NCBI Taxonomy" id="682080"/>
    <lineage>
        <taxon>Eukaryota</taxon>
        <taxon>Fungi</taxon>
        <taxon>Dikarya</taxon>
        <taxon>Ascomycota</taxon>
        <taxon>Pezizomycotina</taxon>
        <taxon>Dothideomycetes</taxon>
        <taxon>Pleosporomycetidae</taxon>
        <taxon>Pleosporales</taxon>
        <taxon>Tetraplosphaeriaceae</taxon>
        <taxon>Polyplosphaeria</taxon>
    </lineage>
</organism>
<dbReference type="AlphaFoldDB" id="A0A9P4QR43"/>
<dbReference type="SUPFAM" id="SSF49899">
    <property type="entry name" value="Concanavalin A-like lectins/glucanases"/>
    <property type="match status" value="1"/>
</dbReference>
<feature type="domain" description="GH16" evidence="3">
    <location>
        <begin position="75"/>
        <end position="359"/>
    </location>
</feature>
<evidence type="ECO:0000313" key="5">
    <source>
        <dbReference type="Proteomes" id="UP000799444"/>
    </source>
</evidence>
<dbReference type="InterPro" id="IPR000757">
    <property type="entry name" value="Beta-glucanase-like"/>
</dbReference>
<dbReference type="EMBL" id="ML996245">
    <property type="protein sequence ID" value="KAF2729426.1"/>
    <property type="molecule type" value="Genomic_DNA"/>
</dbReference>
<evidence type="ECO:0000256" key="2">
    <source>
        <dbReference type="SAM" id="Phobius"/>
    </source>
</evidence>
<dbReference type="GO" id="GO:0004553">
    <property type="term" value="F:hydrolase activity, hydrolyzing O-glycosyl compounds"/>
    <property type="evidence" value="ECO:0007669"/>
    <property type="project" value="InterPro"/>
</dbReference>
<reference evidence="4" key="1">
    <citation type="journal article" date="2020" name="Stud. Mycol.">
        <title>101 Dothideomycetes genomes: a test case for predicting lifestyles and emergence of pathogens.</title>
        <authorList>
            <person name="Haridas S."/>
            <person name="Albert R."/>
            <person name="Binder M."/>
            <person name="Bloem J."/>
            <person name="Labutti K."/>
            <person name="Salamov A."/>
            <person name="Andreopoulos B."/>
            <person name="Baker S."/>
            <person name="Barry K."/>
            <person name="Bills G."/>
            <person name="Bluhm B."/>
            <person name="Cannon C."/>
            <person name="Castanera R."/>
            <person name="Culley D."/>
            <person name="Daum C."/>
            <person name="Ezra D."/>
            <person name="Gonzalez J."/>
            <person name="Henrissat B."/>
            <person name="Kuo A."/>
            <person name="Liang C."/>
            <person name="Lipzen A."/>
            <person name="Lutzoni F."/>
            <person name="Magnuson J."/>
            <person name="Mondo S."/>
            <person name="Nolan M."/>
            <person name="Ohm R."/>
            <person name="Pangilinan J."/>
            <person name="Park H.-J."/>
            <person name="Ramirez L."/>
            <person name="Alfaro M."/>
            <person name="Sun H."/>
            <person name="Tritt A."/>
            <person name="Yoshinaga Y."/>
            <person name="Zwiers L.-H."/>
            <person name="Turgeon B."/>
            <person name="Goodwin S."/>
            <person name="Spatafora J."/>
            <person name="Crous P."/>
            <person name="Grigoriev I."/>
        </authorList>
    </citation>
    <scope>NUCLEOTIDE SEQUENCE</scope>
    <source>
        <strain evidence="4">CBS 125425</strain>
    </source>
</reference>
<evidence type="ECO:0000313" key="4">
    <source>
        <dbReference type="EMBL" id="KAF2729426.1"/>
    </source>
</evidence>
<feature type="region of interest" description="Disordered" evidence="1">
    <location>
        <begin position="1"/>
        <end position="26"/>
    </location>
</feature>
<dbReference type="PANTHER" id="PTHR10963:SF42">
    <property type="entry name" value="PUTATIVE (AFU_ORTHOLOGUE AFUA_5G02280)-RELATED"/>
    <property type="match status" value="1"/>
</dbReference>
<gene>
    <name evidence="4" type="ORF">EJ04DRAFT_515923</name>
</gene>
<accession>A0A9P4QR43</accession>
<keyword evidence="5" id="KW-1185">Reference proteome</keyword>